<evidence type="ECO:0000256" key="2">
    <source>
        <dbReference type="ARBA" id="ARBA00023002"/>
    </source>
</evidence>
<dbReference type="EMBL" id="MSFO01000002">
    <property type="protein sequence ID" value="PLB52327.1"/>
    <property type="molecule type" value="Genomic_DNA"/>
</dbReference>
<keyword evidence="3 4" id="KW-0503">Monooxygenase</keyword>
<keyword evidence="5" id="KW-1185">Reference proteome</keyword>
<dbReference type="PRINTS" id="PR00385">
    <property type="entry name" value="P450"/>
</dbReference>
<dbReference type="PANTHER" id="PTHR24305:SF222">
    <property type="entry name" value="CYTOCHROME P450 MONOOXYGENASE STCS"/>
    <property type="match status" value="1"/>
</dbReference>
<dbReference type="Pfam" id="PF00067">
    <property type="entry name" value="p450"/>
    <property type="match status" value="1"/>
</dbReference>
<evidence type="ECO:0000313" key="4">
    <source>
        <dbReference type="EMBL" id="PLB52327.1"/>
    </source>
</evidence>
<dbReference type="AlphaFoldDB" id="A0A2I2GHL2"/>
<keyword evidence="2" id="KW-0560">Oxidoreductase</keyword>
<organism evidence="4 5">
    <name type="scientific">Aspergillus steynii IBT 23096</name>
    <dbReference type="NCBI Taxonomy" id="1392250"/>
    <lineage>
        <taxon>Eukaryota</taxon>
        <taxon>Fungi</taxon>
        <taxon>Dikarya</taxon>
        <taxon>Ascomycota</taxon>
        <taxon>Pezizomycotina</taxon>
        <taxon>Eurotiomycetes</taxon>
        <taxon>Eurotiomycetidae</taxon>
        <taxon>Eurotiales</taxon>
        <taxon>Aspergillaceae</taxon>
        <taxon>Aspergillus</taxon>
        <taxon>Aspergillus subgen. Circumdati</taxon>
    </lineage>
</organism>
<dbReference type="InterPro" id="IPR001128">
    <property type="entry name" value="Cyt_P450"/>
</dbReference>
<protein>
    <submittedName>
        <fullName evidence="4">Cytochrome P450 monooxygenase</fullName>
    </submittedName>
</protein>
<dbReference type="GO" id="GO:0020037">
    <property type="term" value="F:heme binding"/>
    <property type="evidence" value="ECO:0007669"/>
    <property type="project" value="InterPro"/>
</dbReference>
<comment type="caution">
    <text evidence="4">The sequence shown here is derived from an EMBL/GenBank/DDBJ whole genome shotgun (WGS) entry which is preliminary data.</text>
</comment>
<dbReference type="GO" id="GO:0005506">
    <property type="term" value="F:iron ion binding"/>
    <property type="evidence" value="ECO:0007669"/>
    <property type="project" value="InterPro"/>
</dbReference>
<evidence type="ECO:0000313" key="5">
    <source>
        <dbReference type="Proteomes" id="UP000234275"/>
    </source>
</evidence>
<dbReference type="InterPro" id="IPR036396">
    <property type="entry name" value="Cyt_P450_sf"/>
</dbReference>
<evidence type="ECO:0000256" key="3">
    <source>
        <dbReference type="ARBA" id="ARBA00023033"/>
    </source>
</evidence>
<proteinExistence type="inferred from homology"/>
<dbReference type="Gene3D" id="1.10.630.10">
    <property type="entry name" value="Cytochrome P450"/>
    <property type="match status" value="1"/>
</dbReference>
<gene>
    <name evidence="4" type="ORF">P170DRAFT_444341</name>
</gene>
<dbReference type="STRING" id="1392250.A0A2I2GHL2"/>
<dbReference type="RefSeq" id="XP_024707629.1">
    <property type="nucleotide sequence ID" value="XM_024850626.1"/>
</dbReference>
<dbReference type="GeneID" id="36558325"/>
<dbReference type="GO" id="GO:0004497">
    <property type="term" value="F:monooxygenase activity"/>
    <property type="evidence" value="ECO:0007669"/>
    <property type="project" value="UniProtKB-KW"/>
</dbReference>
<comment type="similarity">
    <text evidence="1">Belongs to the cytochrome P450 family.</text>
</comment>
<dbReference type="GO" id="GO:0016705">
    <property type="term" value="F:oxidoreductase activity, acting on paired donors, with incorporation or reduction of molecular oxygen"/>
    <property type="evidence" value="ECO:0007669"/>
    <property type="project" value="InterPro"/>
</dbReference>
<dbReference type="InterPro" id="IPR050121">
    <property type="entry name" value="Cytochrome_P450_monoxygenase"/>
</dbReference>
<reference evidence="4 5" key="1">
    <citation type="submission" date="2016-12" db="EMBL/GenBank/DDBJ databases">
        <title>The genomes of Aspergillus section Nigri reveals drivers in fungal speciation.</title>
        <authorList>
            <consortium name="DOE Joint Genome Institute"/>
            <person name="Vesth T.C."/>
            <person name="Nybo J."/>
            <person name="Theobald S."/>
            <person name="Brandl J."/>
            <person name="Frisvad J.C."/>
            <person name="Nielsen K.F."/>
            <person name="Lyhne E.K."/>
            <person name="Kogle M.E."/>
            <person name="Kuo A."/>
            <person name="Riley R."/>
            <person name="Clum A."/>
            <person name="Nolan M."/>
            <person name="Lipzen A."/>
            <person name="Salamov A."/>
            <person name="Henrissat B."/>
            <person name="Wiebenga A."/>
            <person name="De Vries R.P."/>
            <person name="Grigoriev I.V."/>
            <person name="Mortensen U.H."/>
            <person name="Andersen M.R."/>
            <person name="Baker S.E."/>
        </authorList>
    </citation>
    <scope>NUCLEOTIDE SEQUENCE [LARGE SCALE GENOMIC DNA]</scope>
    <source>
        <strain evidence="4 5">IBT 23096</strain>
    </source>
</reference>
<name>A0A2I2GHL2_9EURO</name>
<dbReference type="PANTHER" id="PTHR24305">
    <property type="entry name" value="CYTOCHROME P450"/>
    <property type="match status" value="1"/>
</dbReference>
<dbReference type="VEuPathDB" id="FungiDB:P170DRAFT_444341"/>
<dbReference type="OrthoDB" id="10029320at2759"/>
<dbReference type="Proteomes" id="UP000234275">
    <property type="component" value="Unassembled WGS sequence"/>
</dbReference>
<evidence type="ECO:0000256" key="1">
    <source>
        <dbReference type="ARBA" id="ARBA00010617"/>
    </source>
</evidence>
<dbReference type="SUPFAM" id="SSF48264">
    <property type="entry name" value="Cytochrome P450"/>
    <property type="match status" value="1"/>
</dbReference>
<accession>A0A2I2GHL2</accession>
<sequence length="551" mass="62665">MSLTIALVSLLLSTYLLKRLYDKRFKQFAQWPQLKPSLLFGHIGHIQEILSSGPSDRHIDYVFREIHEDLGKPPAFILDLRPVSKPLCVVSGHVLAEQVTNRTKIFPYGLPKTALDSSYSTLLGHRSLFSLQGKEWKRMRQRLNPSFSKNYLLTLMPCILEHIDPLINCLDKCSESGAELALQNPLADLTLDIMISVFMGGNSDDPSESARHRELTLTYGELYSTYSFDLNTPWWFTDPRVRWRRSRIDKRLTILIKDTICKIFDKMTRDVTKGSTVKANPRNTIAWALKDVEHLSAEFLDLLCDQVKFLLFAGFVTTNYLLVWLFYQLSITPRALAAVRHELDETLLVSNAADIFSRMPYVSALVKETLRVYPPGATSRTVPSGSGAFIQIPDGSKVSMDGLSFYSCQTIIHREEEVYGATKDIFLPERWLDPAKASARLKNEQPDLSSLSLGPVPPGAWRPFERGPRTCIGQELALLIPKIVLIFAARRYDFRKVGLGQIARDPNNEPILNSRGQYEVESELYLAKQLVPKPVDKMRMRVSFHHSDYQS</sequence>